<gene>
    <name evidence="2" type="ORF">EYF80_050712</name>
</gene>
<evidence type="ECO:0000313" key="2">
    <source>
        <dbReference type="EMBL" id="TNN39117.1"/>
    </source>
</evidence>
<evidence type="ECO:0000256" key="1">
    <source>
        <dbReference type="SAM" id="MobiDB-lite"/>
    </source>
</evidence>
<dbReference type="EMBL" id="SRLO01001307">
    <property type="protein sequence ID" value="TNN39117.1"/>
    <property type="molecule type" value="Genomic_DNA"/>
</dbReference>
<sequence length="143" mass="16068">MRHGHTRFSQVGERHSSGSPETAAALTFGPRHKKAPRCRGTPPSHVELHRLLYVLLAVGSLLTGLAVEAAEPQVEVLLVLHARPVPPQRDVLVLVSGPLRRRGFGRVAHQPDEERRHQHQHLHRRGHGVEREERGKRKRVALV</sequence>
<feature type="compositionally biased region" description="Basic residues" evidence="1">
    <location>
        <begin position="117"/>
        <end position="126"/>
    </location>
</feature>
<feature type="region of interest" description="Disordered" evidence="1">
    <location>
        <begin position="109"/>
        <end position="143"/>
    </location>
</feature>
<accession>A0A4Z2FD48</accession>
<reference evidence="2 3" key="1">
    <citation type="submission" date="2019-03" db="EMBL/GenBank/DDBJ databases">
        <title>First draft genome of Liparis tanakae, snailfish: a comprehensive survey of snailfish specific genes.</title>
        <authorList>
            <person name="Kim W."/>
            <person name="Song I."/>
            <person name="Jeong J.-H."/>
            <person name="Kim D."/>
            <person name="Kim S."/>
            <person name="Ryu S."/>
            <person name="Song J.Y."/>
            <person name="Lee S.K."/>
        </authorList>
    </citation>
    <scope>NUCLEOTIDE SEQUENCE [LARGE SCALE GENOMIC DNA]</scope>
    <source>
        <tissue evidence="2">Muscle</tissue>
    </source>
</reference>
<comment type="caution">
    <text evidence="2">The sequence shown here is derived from an EMBL/GenBank/DDBJ whole genome shotgun (WGS) entry which is preliminary data.</text>
</comment>
<dbReference type="AlphaFoldDB" id="A0A4Z2FD48"/>
<name>A0A4Z2FD48_9TELE</name>
<evidence type="ECO:0000313" key="3">
    <source>
        <dbReference type="Proteomes" id="UP000314294"/>
    </source>
</evidence>
<protein>
    <submittedName>
        <fullName evidence="2">Uncharacterized protein</fullName>
    </submittedName>
</protein>
<keyword evidence="3" id="KW-1185">Reference proteome</keyword>
<dbReference type="Proteomes" id="UP000314294">
    <property type="component" value="Unassembled WGS sequence"/>
</dbReference>
<organism evidence="2 3">
    <name type="scientific">Liparis tanakae</name>
    <name type="common">Tanaka's snailfish</name>
    <dbReference type="NCBI Taxonomy" id="230148"/>
    <lineage>
        <taxon>Eukaryota</taxon>
        <taxon>Metazoa</taxon>
        <taxon>Chordata</taxon>
        <taxon>Craniata</taxon>
        <taxon>Vertebrata</taxon>
        <taxon>Euteleostomi</taxon>
        <taxon>Actinopterygii</taxon>
        <taxon>Neopterygii</taxon>
        <taxon>Teleostei</taxon>
        <taxon>Neoteleostei</taxon>
        <taxon>Acanthomorphata</taxon>
        <taxon>Eupercaria</taxon>
        <taxon>Perciformes</taxon>
        <taxon>Cottioidei</taxon>
        <taxon>Cottales</taxon>
        <taxon>Liparidae</taxon>
        <taxon>Liparis</taxon>
    </lineage>
</organism>
<feature type="region of interest" description="Disordered" evidence="1">
    <location>
        <begin position="1"/>
        <end position="41"/>
    </location>
</feature>
<proteinExistence type="predicted"/>